<dbReference type="Proteomes" id="UP001595847">
    <property type="component" value="Unassembled WGS sequence"/>
</dbReference>
<dbReference type="EMBL" id="JBHSBH010000008">
    <property type="protein sequence ID" value="MFC3996618.1"/>
    <property type="molecule type" value="Genomic_DNA"/>
</dbReference>
<dbReference type="SUPFAM" id="SSF53850">
    <property type="entry name" value="Periplasmic binding protein-like II"/>
    <property type="match status" value="1"/>
</dbReference>
<organism evidence="7 8">
    <name type="scientific">Nocardiopsis sediminis</name>
    <dbReference type="NCBI Taxonomy" id="1778267"/>
    <lineage>
        <taxon>Bacteria</taxon>
        <taxon>Bacillati</taxon>
        <taxon>Actinomycetota</taxon>
        <taxon>Actinomycetes</taxon>
        <taxon>Streptosporangiales</taxon>
        <taxon>Nocardiopsidaceae</taxon>
        <taxon>Nocardiopsis</taxon>
    </lineage>
</organism>
<evidence type="ECO:0000256" key="4">
    <source>
        <dbReference type="PIRNR" id="PIRNR002756"/>
    </source>
</evidence>
<name>A0ABV8FPG1_9ACTN</name>
<evidence type="ECO:0000313" key="7">
    <source>
        <dbReference type="EMBL" id="MFC3996618.1"/>
    </source>
</evidence>
<feature type="compositionally biased region" description="Basic and acidic residues" evidence="5">
    <location>
        <begin position="355"/>
        <end position="365"/>
    </location>
</feature>
<dbReference type="PIRSF" id="PIRSF002756">
    <property type="entry name" value="PstS"/>
    <property type="match status" value="1"/>
</dbReference>
<gene>
    <name evidence="7" type="primary">pstS</name>
    <name evidence="7" type="ORF">ACFOVU_11880</name>
</gene>
<feature type="region of interest" description="Disordered" evidence="5">
    <location>
        <begin position="340"/>
        <end position="372"/>
    </location>
</feature>
<dbReference type="Pfam" id="PF12849">
    <property type="entry name" value="PBP_like_2"/>
    <property type="match status" value="1"/>
</dbReference>
<dbReference type="InterPro" id="IPR024370">
    <property type="entry name" value="PBP_domain"/>
</dbReference>
<feature type="domain" description="PBP" evidence="6">
    <location>
        <begin position="43"/>
        <end position="339"/>
    </location>
</feature>
<evidence type="ECO:0000256" key="3">
    <source>
        <dbReference type="ARBA" id="ARBA00022592"/>
    </source>
</evidence>
<dbReference type="PANTHER" id="PTHR42996">
    <property type="entry name" value="PHOSPHATE-BINDING PROTEIN PSTS"/>
    <property type="match status" value="1"/>
</dbReference>
<evidence type="ECO:0000256" key="1">
    <source>
        <dbReference type="ARBA" id="ARBA00008725"/>
    </source>
</evidence>
<dbReference type="InterPro" id="IPR050962">
    <property type="entry name" value="Phosphate-bind_PstS"/>
</dbReference>
<keyword evidence="8" id="KW-1185">Reference proteome</keyword>
<feature type="region of interest" description="Disordered" evidence="5">
    <location>
        <begin position="208"/>
        <end position="232"/>
    </location>
</feature>
<accession>A0ABV8FPG1</accession>
<dbReference type="PANTHER" id="PTHR42996:SF1">
    <property type="entry name" value="PHOSPHATE-BINDING PROTEIN PSTS"/>
    <property type="match status" value="1"/>
</dbReference>
<comment type="caution">
    <text evidence="7">The sequence shown here is derived from an EMBL/GenBank/DDBJ whole genome shotgun (WGS) entry which is preliminary data.</text>
</comment>
<dbReference type="InterPro" id="IPR005673">
    <property type="entry name" value="ABC_phos-bd_PstS"/>
</dbReference>
<comment type="similarity">
    <text evidence="1 4">Belongs to the PstS family.</text>
</comment>
<evidence type="ECO:0000256" key="5">
    <source>
        <dbReference type="SAM" id="MobiDB-lite"/>
    </source>
</evidence>
<dbReference type="Gene3D" id="3.40.190.10">
    <property type="entry name" value="Periplasmic binding protein-like II"/>
    <property type="match status" value="2"/>
</dbReference>
<reference evidence="8" key="1">
    <citation type="journal article" date="2019" name="Int. J. Syst. Evol. Microbiol.">
        <title>The Global Catalogue of Microorganisms (GCM) 10K type strain sequencing project: providing services to taxonomists for standard genome sequencing and annotation.</title>
        <authorList>
            <consortium name="The Broad Institute Genomics Platform"/>
            <consortium name="The Broad Institute Genome Sequencing Center for Infectious Disease"/>
            <person name="Wu L."/>
            <person name="Ma J."/>
        </authorList>
    </citation>
    <scope>NUCLEOTIDE SEQUENCE [LARGE SCALE GENOMIC DNA]</scope>
    <source>
        <strain evidence="8">TBRC 1826</strain>
    </source>
</reference>
<dbReference type="NCBIfam" id="TIGR00975">
    <property type="entry name" value="3a0107s03"/>
    <property type="match status" value="1"/>
</dbReference>
<evidence type="ECO:0000256" key="2">
    <source>
        <dbReference type="ARBA" id="ARBA00022448"/>
    </source>
</evidence>
<sequence>MQQPSAYRRLSAAAVAGALALTTGCGSDNAVRGNDPLPVPAGITCAEGSISASGSSAQENAMQTWVAAYQTACADAQVFYNSIGSGGGRSQFIDGAVSFAGSDAALDDEEAAEAQERCSGGSAAINIPGYIVPIAVVFNLDGVDSLNMSPEVIAGIFNRDITTWNDPAIAADNPDADLPDSAITPVSRSDESGTTENFTEYLAAAAGDAWPHEPGGQWPLPPAEAAQGNSGVAQAVKAGDGTFGYVEASHVGHMSTVDVKVGEEFVHVSPESAGAVVANSPEREGNSEHDHALELDYGTTEPGTYPIVLVSYEIACLNYDDAGEAAAVRDFLGYVISTEGQQGAAEETGSAPLPEETREGLRESVEAISGPQ</sequence>
<dbReference type="RefSeq" id="WP_378532845.1">
    <property type="nucleotide sequence ID" value="NZ_JBHSBH010000008.1"/>
</dbReference>
<proteinExistence type="inferred from homology"/>
<protein>
    <recommendedName>
        <fullName evidence="4">Phosphate-binding protein</fullName>
    </recommendedName>
</protein>
<keyword evidence="3 4" id="KW-0592">Phosphate transport</keyword>
<evidence type="ECO:0000313" key="8">
    <source>
        <dbReference type="Proteomes" id="UP001595847"/>
    </source>
</evidence>
<evidence type="ECO:0000259" key="6">
    <source>
        <dbReference type="Pfam" id="PF12849"/>
    </source>
</evidence>
<dbReference type="CDD" id="cd13565">
    <property type="entry name" value="PBP2_PstS"/>
    <property type="match status" value="1"/>
</dbReference>
<keyword evidence="2 4" id="KW-0813">Transport</keyword>